<dbReference type="PANTHER" id="PTHR31635">
    <property type="entry name" value="REVERSE TRANSCRIPTASE DOMAIN-CONTAINING PROTEIN-RELATED"/>
    <property type="match status" value="1"/>
</dbReference>
<keyword evidence="2" id="KW-1185">Reference proteome</keyword>
<dbReference type="AlphaFoldDB" id="A0A803QGF0"/>
<dbReference type="EMBL" id="UZAU01000723">
    <property type="status" value="NOT_ANNOTATED_CDS"/>
    <property type="molecule type" value="Genomic_DNA"/>
</dbReference>
<protein>
    <recommendedName>
        <fullName evidence="3">Reverse transcriptase domain-containing protein</fullName>
    </recommendedName>
</protein>
<dbReference type="EnsemblPlants" id="evm.model.09.490">
    <property type="protein sequence ID" value="cds.evm.model.09.490"/>
    <property type="gene ID" value="evm.TU.09.490"/>
</dbReference>
<dbReference type="Gramene" id="evm.model.09.490">
    <property type="protein sequence ID" value="cds.evm.model.09.490"/>
    <property type="gene ID" value="evm.TU.09.490"/>
</dbReference>
<sequence>MEPLMSTLNSTLSLTNEKSSIIVLPDIPNHSCPSQSSHILLARVLTEKAVYKPSFYDQMSGQWKGLLARFKEVLPLVISEMQNAFLPNRLIIDNILAVFELVHAIKNKASSHHGIVSLKLDMSKAFDRVEWRFIEEVMRKMGFANHWISLTMGCITTNSFSFLINGEVTGHLVPTRVEVIASFDAAYLENYRATNQKYQAAAPVAHPQPTVAATALVTWNPPAAGFFKAEC</sequence>
<organism evidence="1 2">
    <name type="scientific">Cannabis sativa</name>
    <name type="common">Hemp</name>
    <name type="synonym">Marijuana</name>
    <dbReference type="NCBI Taxonomy" id="3483"/>
    <lineage>
        <taxon>Eukaryota</taxon>
        <taxon>Viridiplantae</taxon>
        <taxon>Streptophyta</taxon>
        <taxon>Embryophyta</taxon>
        <taxon>Tracheophyta</taxon>
        <taxon>Spermatophyta</taxon>
        <taxon>Magnoliopsida</taxon>
        <taxon>eudicotyledons</taxon>
        <taxon>Gunneridae</taxon>
        <taxon>Pentapetalae</taxon>
        <taxon>rosids</taxon>
        <taxon>fabids</taxon>
        <taxon>Rosales</taxon>
        <taxon>Cannabaceae</taxon>
        <taxon>Cannabis</taxon>
    </lineage>
</organism>
<reference evidence="1" key="1">
    <citation type="submission" date="2018-11" db="EMBL/GenBank/DDBJ databases">
        <authorList>
            <person name="Grassa J C."/>
        </authorList>
    </citation>
    <scope>NUCLEOTIDE SEQUENCE [LARGE SCALE GENOMIC DNA]</scope>
</reference>
<accession>A0A803QGF0</accession>
<evidence type="ECO:0008006" key="3">
    <source>
        <dbReference type="Google" id="ProtNLM"/>
    </source>
</evidence>
<name>A0A803QGF0_CANSA</name>
<reference evidence="1" key="2">
    <citation type="submission" date="2021-03" db="UniProtKB">
        <authorList>
            <consortium name="EnsemblPlants"/>
        </authorList>
    </citation>
    <scope>IDENTIFICATION</scope>
</reference>
<proteinExistence type="predicted"/>
<dbReference type="Proteomes" id="UP000596661">
    <property type="component" value="Chromosome 9"/>
</dbReference>
<evidence type="ECO:0000313" key="2">
    <source>
        <dbReference type="Proteomes" id="UP000596661"/>
    </source>
</evidence>
<evidence type="ECO:0000313" key="1">
    <source>
        <dbReference type="EnsemblPlants" id="cds.evm.model.09.490"/>
    </source>
</evidence>
<dbReference type="PANTHER" id="PTHR31635:SF196">
    <property type="entry name" value="REVERSE TRANSCRIPTASE DOMAIN-CONTAINING PROTEIN-RELATED"/>
    <property type="match status" value="1"/>
</dbReference>